<dbReference type="Pfam" id="PF07591">
    <property type="entry name" value="PT-HINT"/>
    <property type="match status" value="1"/>
</dbReference>
<accession>A0ABN8FXF2</accession>
<sequence length="145" mass="16790">MKIDNIKIVKHEEKVKVYNFTVAEFHTYYVTDIGIWVHNTDCGWSMARGGDTINGRKYSEHALERMAPNTIEVRAELTTRAKQSAQSKGLIPGTKEYNDYIKKYVDSRGFPPMVMLLLLSLNRRYALCLQSMTSTNFWNYLKVSQ</sequence>
<dbReference type="Gene3D" id="2.170.16.10">
    <property type="entry name" value="Hedgehog/Intein (Hint) domain"/>
    <property type="match status" value="1"/>
</dbReference>
<dbReference type="InterPro" id="IPR036844">
    <property type="entry name" value="Hint_dom_sf"/>
</dbReference>
<name>A0ABN8FXF2_9BACL</name>
<gene>
    <name evidence="1" type="ORF">PAECIP111893_00307</name>
</gene>
<dbReference type="Proteomes" id="UP000838686">
    <property type="component" value="Unassembled WGS sequence"/>
</dbReference>
<evidence type="ECO:0008006" key="3">
    <source>
        <dbReference type="Google" id="ProtNLM"/>
    </source>
</evidence>
<dbReference type="SUPFAM" id="SSF51294">
    <property type="entry name" value="Hedgehog/intein (Hint) domain"/>
    <property type="match status" value="1"/>
</dbReference>
<organism evidence="1 2">
    <name type="scientific">Paenibacillus plantiphilus</name>
    <dbReference type="NCBI Taxonomy" id="2905650"/>
    <lineage>
        <taxon>Bacteria</taxon>
        <taxon>Bacillati</taxon>
        <taxon>Bacillota</taxon>
        <taxon>Bacilli</taxon>
        <taxon>Bacillales</taxon>
        <taxon>Paenibacillaceae</taxon>
        <taxon>Paenibacillus</taxon>
    </lineage>
</organism>
<protein>
    <recommendedName>
        <fullName evidence="3">Intein C-terminal splicing domain-containing protein</fullName>
    </recommendedName>
</protein>
<proteinExistence type="predicted"/>
<keyword evidence="2" id="KW-1185">Reference proteome</keyword>
<evidence type="ECO:0000313" key="1">
    <source>
        <dbReference type="EMBL" id="CAH1190388.1"/>
    </source>
</evidence>
<evidence type="ECO:0000313" key="2">
    <source>
        <dbReference type="Proteomes" id="UP000838686"/>
    </source>
</evidence>
<dbReference type="EMBL" id="CAKMMF010000001">
    <property type="protein sequence ID" value="CAH1190388.1"/>
    <property type="molecule type" value="Genomic_DNA"/>
</dbReference>
<comment type="caution">
    <text evidence="1">The sequence shown here is derived from an EMBL/GenBank/DDBJ whole genome shotgun (WGS) entry which is preliminary data.</text>
</comment>
<reference evidence="1" key="1">
    <citation type="submission" date="2022-01" db="EMBL/GenBank/DDBJ databases">
        <authorList>
            <person name="Criscuolo A."/>
        </authorList>
    </citation>
    <scope>NUCLEOTIDE SEQUENCE</scope>
    <source>
        <strain evidence="1">CIP111893</strain>
    </source>
</reference>